<evidence type="ECO:0000256" key="2">
    <source>
        <dbReference type="PIRSR" id="PIRSR015853-2"/>
    </source>
</evidence>
<feature type="binding site" evidence="2">
    <location>
        <position position="8"/>
    </location>
    <ligand>
        <name>Zn(2+)</name>
        <dbReference type="ChEBI" id="CHEBI:29105"/>
        <label>1</label>
    </ligand>
</feature>
<protein>
    <submittedName>
        <fullName evidence="3">Peptidase M55</fullName>
    </submittedName>
</protein>
<dbReference type="EMBL" id="DTGG01000058">
    <property type="protein sequence ID" value="HFZ08837.1"/>
    <property type="molecule type" value="Genomic_DNA"/>
</dbReference>
<accession>A0A7V3J9J2</accession>
<feature type="binding site" evidence="2">
    <location>
        <position position="99"/>
    </location>
    <ligand>
        <name>Zn(2+)</name>
        <dbReference type="ChEBI" id="CHEBI:29105"/>
        <label>2</label>
    </ligand>
</feature>
<dbReference type="Gene3D" id="3.30.1360.130">
    <property type="entry name" value="Dipeptide transport protein"/>
    <property type="match status" value="1"/>
</dbReference>
<sequence length="270" mass="30354">MKLYISIDMEGIWGLTSWKEPKEKIAELMTQELNLVLNCIKKYAKNPEIVVADSHSQGDNLIVSKLPDDVSIIRGFPRNYYMMEGLDNSFDGVLFIGYHAPVGMIPGQMDHSYSSSTFYEVSINGKKVGEAEINGMLAGYYGVPVILISGDDVLENFSKPFFPKTQFVITKRAISRYSAQMIPYKSLVEQYEKAIKNALESIKNIKPFELTPPFTIELEVTDTNAAYLISQIPGAVLVNGRKVSFSSTSLLEIYRFLMVSAYLGWVNRNL</sequence>
<dbReference type="AlphaFoldDB" id="A0A7V3J9J2"/>
<dbReference type="InterPro" id="IPR007035">
    <property type="entry name" value="Peptidase_M55"/>
</dbReference>
<dbReference type="GO" id="GO:0046872">
    <property type="term" value="F:metal ion binding"/>
    <property type="evidence" value="ECO:0007669"/>
    <property type="project" value="UniProtKB-KW"/>
</dbReference>
<feature type="binding site" evidence="2">
    <location>
        <position position="55"/>
    </location>
    <ligand>
        <name>Zn(2+)</name>
        <dbReference type="ChEBI" id="CHEBI:29105"/>
        <label>2</label>
    </ligand>
</feature>
<feature type="binding site" evidence="2">
    <location>
        <position position="130"/>
    </location>
    <ligand>
        <name>Zn(2+)</name>
        <dbReference type="ChEBI" id="CHEBI:29105"/>
        <label>2</label>
    </ligand>
</feature>
<keyword evidence="2" id="KW-0479">Metal-binding</keyword>
<dbReference type="Pfam" id="PF04951">
    <property type="entry name" value="Peptidase_M55"/>
    <property type="match status" value="1"/>
</dbReference>
<name>A0A7V3J9J2_UNCC3</name>
<gene>
    <name evidence="3" type="ORF">ENV41_01740</name>
</gene>
<organism evidence="3">
    <name type="scientific">candidate division CPR3 bacterium</name>
    <dbReference type="NCBI Taxonomy" id="2268181"/>
    <lineage>
        <taxon>Bacteria</taxon>
        <taxon>Bacteria division CPR3</taxon>
    </lineage>
</organism>
<proteinExistence type="predicted"/>
<dbReference type="Gene3D" id="3.40.50.10780">
    <property type="entry name" value="Dipeptide transport protein"/>
    <property type="match status" value="1"/>
</dbReference>
<feature type="binding site" evidence="2">
    <location>
        <position position="8"/>
    </location>
    <ligand>
        <name>Zn(2+)</name>
        <dbReference type="ChEBI" id="CHEBI:29105"/>
        <label>2</label>
    </ligand>
</feature>
<keyword evidence="2" id="KW-0862">Zinc</keyword>
<dbReference type="SUPFAM" id="SSF63992">
    <property type="entry name" value="Dipeptide transport protein"/>
    <property type="match status" value="1"/>
</dbReference>
<dbReference type="PIRSF" id="PIRSF015853">
    <property type="entry name" value="Pep_DppA"/>
    <property type="match status" value="1"/>
</dbReference>
<evidence type="ECO:0000313" key="3">
    <source>
        <dbReference type="EMBL" id="HFZ08837.1"/>
    </source>
</evidence>
<dbReference type="InterPro" id="IPR036177">
    <property type="entry name" value="Peptidase_M55_sf"/>
</dbReference>
<reference evidence="3" key="1">
    <citation type="journal article" date="2020" name="mSystems">
        <title>Genome- and Community-Level Interaction Insights into Carbon Utilization and Element Cycling Functions of Hydrothermarchaeota in Hydrothermal Sediment.</title>
        <authorList>
            <person name="Zhou Z."/>
            <person name="Liu Y."/>
            <person name="Xu W."/>
            <person name="Pan J."/>
            <person name="Luo Z.H."/>
            <person name="Li M."/>
        </authorList>
    </citation>
    <scope>NUCLEOTIDE SEQUENCE [LARGE SCALE GENOMIC DNA]</scope>
    <source>
        <strain evidence="3">SpSt-757</strain>
    </source>
</reference>
<dbReference type="InterPro" id="IPR027476">
    <property type="entry name" value="DppA_N"/>
</dbReference>
<evidence type="ECO:0000256" key="1">
    <source>
        <dbReference type="PIRSR" id="PIRSR015853-1"/>
    </source>
</evidence>
<feature type="active site" description="Nucleophile" evidence="1">
    <location>
        <position position="111"/>
    </location>
</feature>
<feature type="binding site" evidence="2">
    <location>
        <position position="10"/>
    </location>
    <ligand>
        <name>Zn(2+)</name>
        <dbReference type="ChEBI" id="CHEBI:29105"/>
        <label>1</label>
    </ligand>
</feature>
<comment type="caution">
    <text evidence="3">The sequence shown here is derived from an EMBL/GenBank/DDBJ whole genome shotgun (WGS) entry which is preliminary data.</text>
</comment>